<evidence type="ECO:0000313" key="1">
    <source>
        <dbReference type="EMBL" id="KAJ1194936.1"/>
    </source>
</evidence>
<accession>A0AAV7V2V9</accession>
<organism evidence="1 2">
    <name type="scientific">Pleurodeles waltl</name>
    <name type="common">Iberian ribbed newt</name>
    <dbReference type="NCBI Taxonomy" id="8319"/>
    <lineage>
        <taxon>Eukaryota</taxon>
        <taxon>Metazoa</taxon>
        <taxon>Chordata</taxon>
        <taxon>Craniata</taxon>
        <taxon>Vertebrata</taxon>
        <taxon>Euteleostomi</taxon>
        <taxon>Amphibia</taxon>
        <taxon>Batrachia</taxon>
        <taxon>Caudata</taxon>
        <taxon>Salamandroidea</taxon>
        <taxon>Salamandridae</taxon>
        <taxon>Pleurodelinae</taxon>
        <taxon>Pleurodeles</taxon>
    </lineage>
</organism>
<protein>
    <submittedName>
        <fullName evidence="1">Uncharacterized protein</fullName>
    </submittedName>
</protein>
<evidence type="ECO:0000313" key="2">
    <source>
        <dbReference type="Proteomes" id="UP001066276"/>
    </source>
</evidence>
<keyword evidence="2" id="KW-1185">Reference proteome</keyword>
<dbReference type="Proteomes" id="UP001066276">
    <property type="component" value="Chromosome 2_2"/>
</dbReference>
<comment type="caution">
    <text evidence="1">The sequence shown here is derived from an EMBL/GenBank/DDBJ whole genome shotgun (WGS) entry which is preliminary data.</text>
</comment>
<dbReference type="EMBL" id="JANPWB010000004">
    <property type="protein sequence ID" value="KAJ1194936.1"/>
    <property type="molecule type" value="Genomic_DNA"/>
</dbReference>
<dbReference type="Gene3D" id="3.90.25.10">
    <property type="entry name" value="UDP-galactose 4-epimerase, domain 1"/>
    <property type="match status" value="1"/>
</dbReference>
<reference evidence="1" key="1">
    <citation type="journal article" date="2022" name="bioRxiv">
        <title>Sequencing and chromosome-scale assembly of the giantPleurodeles waltlgenome.</title>
        <authorList>
            <person name="Brown T."/>
            <person name="Elewa A."/>
            <person name="Iarovenko S."/>
            <person name="Subramanian E."/>
            <person name="Araus A.J."/>
            <person name="Petzold A."/>
            <person name="Susuki M."/>
            <person name="Suzuki K.-i.T."/>
            <person name="Hayashi T."/>
            <person name="Toyoda A."/>
            <person name="Oliveira C."/>
            <person name="Osipova E."/>
            <person name="Leigh N.D."/>
            <person name="Simon A."/>
            <person name="Yun M.H."/>
        </authorList>
    </citation>
    <scope>NUCLEOTIDE SEQUENCE</scope>
    <source>
        <strain evidence="1">20211129_DDA</strain>
        <tissue evidence="1">Liver</tissue>
    </source>
</reference>
<dbReference type="Gene3D" id="3.40.50.720">
    <property type="entry name" value="NAD(P)-binding Rossmann-like Domain"/>
    <property type="match status" value="1"/>
</dbReference>
<proteinExistence type="predicted"/>
<gene>
    <name evidence="1" type="ORF">NDU88_004221</name>
</gene>
<dbReference type="AlphaFoldDB" id="A0AAV7V2V9"/>
<sequence length="119" mass="13397">MLLVRLLAPPWPRPPAEPPIWTNGHGQCSGGSPATELRLTLVPGPVPQIAGHVAITPDMYEKLGFPGAKELADMFRYKWMKPYRDFELTRQLNPNVRSFDQFLSENKKAVKDILKVTSL</sequence>
<name>A0AAV7V2V9_PLEWA</name>